<feature type="transmembrane region" description="Helical" evidence="7">
    <location>
        <begin position="77"/>
        <end position="96"/>
    </location>
</feature>
<keyword evidence="5 7" id="KW-1133">Transmembrane helix</keyword>
<organism evidence="8 9">
    <name type="scientific">Flagellimonas marina</name>
    <dbReference type="NCBI Taxonomy" id="1775168"/>
    <lineage>
        <taxon>Bacteria</taxon>
        <taxon>Pseudomonadati</taxon>
        <taxon>Bacteroidota</taxon>
        <taxon>Flavobacteriia</taxon>
        <taxon>Flavobacteriales</taxon>
        <taxon>Flavobacteriaceae</taxon>
        <taxon>Flagellimonas</taxon>
    </lineage>
</organism>
<gene>
    <name evidence="8" type="ORF">ACFOWS_01885</name>
</gene>
<dbReference type="InterPro" id="IPR032808">
    <property type="entry name" value="DoxX"/>
</dbReference>
<accession>A0ABV8PIB5</accession>
<feature type="transmembrane region" description="Helical" evidence="7">
    <location>
        <begin position="116"/>
        <end position="135"/>
    </location>
</feature>
<keyword evidence="4 7" id="KW-0812">Transmembrane</keyword>
<evidence type="ECO:0000256" key="4">
    <source>
        <dbReference type="ARBA" id="ARBA00022692"/>
    </source>
</evidence>
<sequence>MNGILKKVLATDMDVTPTIFAHGAQKLFGIWGGHGPSWTVVAWQQWWNIPPFLTYTVIGIESFGAILLILGLLTRILAFLIGAVMLVAVYLVHFHWGFYMNWYMQPQIGEGYEYHLLVLALVIALMLKGGGRWSLDGLLHQKL</sequence>
<evidence type="ECO:0000256" key="6">
    <source>
        <dbReference type="ARBA" id="ARBA00023136"/>
    </source>
</evidence>
<keyword evidence="6 7" id="KW-0472">Membrane</keyword>
<evidence type="ECO:0000256" key="3">
    <source>
        <dbReference type="ARBA" id="ARBA00022475"/>
    </source>
</evidence>
<keyword evidence="9" id="KW-1185">Reference proteome</keyword>
<evidence type="ECO:0000256" key="1">
    <source>
        <dbReference type="ARBA" id="ARBA00004651"/>
    </source>
</evidence>
<comment type="caution">
    <text evidence="8">The sequence shown here is derived from an EMBL/GenBank/DDBJ whole genome shotgun (WGS) entry which is preliminary data.</text>
</comment>
<evidence type="ECO:0000256" key="7">
    <source>
        <dbReference type="SAM" id="Phobius"/>
    </source>
</evidence>
<dbReference type="PANTHER" id="PTHR33452">
    <property type="entry name" value="OXIDOREDUCTASE CATD-RELATED"/>
    <property type="match status" value="1"/>
</dbReference>
<dbReference type="EMBL" id="JBHSCL010000002">
    <property type="protein sequence ID" value="MFC4218863.1"/>
    <property type="molecule type" value="Genomic_DNA"/>
</dbReference>
<dbReference type="RefSeq" id="WP_379762231.1">
    <property type="nucleotide sequence ID" value="NZ_JBHSCL010000002.1"/>
</dbReference>
<dbReference type="InterPro" id="IPR051907">
    <property type="entry name" value="DoxX-like_oxidoreductase"/>
</dbReference>
<evidence type="ECO:0000256" key="2">
    <source>
        <dbReference type="ARBA" id="ARBA00006679"/>
    </source>
</evidence>
<comment type="subcellular location">
    <subcellularLocation>
        <location evidence="1">Cell membrane</location>
        <topology evidence="1">Multi-pass membrane protein</topology>
    </subcellularLocation>
</comment>
<comment type="similarity">
    <text evidence="2">Belongs to the DoxX family.</text>
</comment>
<feature type="transmembrane region" description="Helical" evidence="7">
    <location>
        <begin position="52"/>
        <end position="70"/>
    </location>
</feature>
<name>A0ABV8PIB5_9FLAO</name>
<dbReference type="PANTHER" id="PTHR33452:SF1">
    <property type="entry name" value="INNER MEMBRANE PROTEIN YPHA-RELATED"/>
    <property type="match status" value="1"/>
</dbReference>
<evidence type="ECO:0000313" key="9">
    <source>
        <dbReference type="Proteomes" id="UP001595841"/>
    </source>
</evidence>
<protein>
    <submittedName>
        <fullName evidence="8">DoxX family protein</fullName>
    </submittedName>
</protein>
<reference evidence="9" key="1">
    <citation type="journal article" date="2019" name="Int. J. Syst. Evol. Microbiol.">
        <title>The Global Catalogue of Microorganisms (GCM) 10K type strain sequencing project: providing services to taxonomists for standard genome sequencing and annotation.</title>
        <authorList>
            <consortium name="The Broad Institute Genomics Platform"/>
            <consortium name="The Broad Institute Genome Sequencing Center for Infectious Disease"/>
            <person name="Wu L."/>
            <person name="Ma J."/>
        </authorList>
    </citation>
    <scope>NUCLEOTIDE SEQUENCE [LARGE SCALE GENOMIC DNA]</scope>
    <source>
        <strain evidence="9">CGMCC 1.15774</strain>
    </source>
</reference>
<dbReference type="Proteomes" id="UP001595841">
    <property type="component" value="Unassembled WGS sequence"/>
</dbReference>
<evidence type="ECO:0000256" key="5">
    <source>
        <dbReference type="ARBA" id="ARBA00022989"/>
    </source>
</evidence>
<proteinExistence type="inferred from homology"/>
<dbReference type="Pfam" id="PF07681">
    <property type="entry name" value="DoxX"/>
    <property type="match status" value="1"/>
</dbReference>
<evidence type="ECO:0000313" key="8">
    <source>
        <dbReference type="EMBL" id="MFC4218863.1"/>
    </source>
</evidence>
<keyword evidence="3" id="KW-1003">Cell membrane</keyword>